<gene>
    <name evidence="14" type="ORF">CMQ_898</name>
</gene>
<feature type="region of interest" description="Disordered" evidence="11">
    <location>
        <begin position="585"/>
        <end position="901"/>
    </location>
</feature>
<feature type="region of interest" description="Disordered" evidence="11">
    <location>
        <begin position="1559"/>
        <end position="1753"/>
    </location>
</feature>
<feature type="compositionally biased region" description="Pro residues" evidence="11">
    <location>
        <begin position="601"/>
        <end position="634"/>
    </location>
</feature>
<evidence type="ECO:0000256" key="6">
    <source>
        <dbReference type="ARBA" id="ARBA00022927"/>
    </source>
</evidence>
<feature type="compositionally biased region" description="Polar residues" evidence="11">
    <location>
        <begin position="427"/>
        <end position="446"/>
    </location>
</feature>
<dbReference type="InterPro" id="IPR024298">
    <property type="entry name" value="Sec16_Sec23-bd"/>
</dbReference>
<feature type="compositionally biased region" description="Basic and acidic residues" evidence="11">
    <location>
        <begin position="1725"/>
        <end position="1753"/>
    </location>
</feature>
<dbReference type="Gene3D" id="1.25.40.1030">
    <property type="match status" value="1"/>
</dbReference>
<dbReference type="InParanoid" id="F0XCZ3"/>
<evidence type="ECO:0000256" key="7">
    <source>
        <dbReference type="ARBA" id="ARBA00023006"/>
    </source>
</evidence>
<dbReference type="GO" id="GO:0015031">
    <property type="term" value="P:protein transport"/>
    <property type="evidence" value="ECO:0007669"/>
    <property type="project" value="UniProtKB-KW"/>
</dbReference>
<feature type="domain" description="Sec16 Sec23-binding" evidence="12">
    <location>
        <begin position="1112"/>
        <end position="1416"/>
    </location>
</feature>
<dbReference type="FunFam" id="1.25.40.1030:FF:000008">
    <property type="entry name" value="Protein transport protein sec16"/>
    <property type="match status" value="1"/>
</dbReference>
<accession>F0XCZ3</accession>
<evidence type="ECO:0000313" key="14">
    <source>
        <dbReference type="EMBL" id="EFX03970.1"/>
    </source>
</evidence>
<comment type="function">
    <text evidence="9 10">Involved in the initiation of assembly of the COPII coat required for the formation of transport vesicles from the endoplasmic reticulum (ER) and the selection of cargo molecules. Also involved in autophagy.</text>
</comment>
<protein>
    <recommendedName>
        <fullName evidence="10">Protein transport protein sec16</fullName>
    </recommendedName>
</protein>
<dbReference type="GO" id="GO:0070973">
    <property type="term" value="P:protein localization to endoplasmic reticulum exit site"/>
    <property type="evidence" value="ECO:0007669"/>
    <property type="project" value="TreeGrafter"/>
</dbReference>
<keyword evidence="15" id="KW-1185">Reference proteome</keyword>
<dbReference type="Pfam" id="PF12932">
    <property type="entry name" value="Sec16"/>
    <property type="match status" value="1"/>
</dbReference>
<keyword evidence="8 10" id="KW-0472">Membrane</keyword>
<feature type="region of interest" description="Disordered" evidence="11">
    <location>
        <begin position="255"/>
        <end position="305"/>
    </location>
</feature>
<dbReference type="eggNOG" id="KOG1913">
    <property type="taxonomic scope" value="Eukaryota"/>
</dbReference>
<dbReference type="PANTHER" id="PTHR13402">
    <property type="entry name" value="RGPR-RELATED"/>
    <property type="match status" value="1"/>
</dbReference>
<dbReference type="GO" id="GO:0070971">
    <property type="term" value="C:endoplasmic reticulum exit site"/>
    <property type="evidence" value="ECO:0007669"/>
    <property type="project" value="TreeGrafter"/>
</dbReference>
<dbReference type="GO" id="GO:0005789">
    <property type="term" value="C:endoplasmic reticulum membrane"/>
    <property type="evidence" value="ECO:0007669"/>
    <property type="project" value="UniProtKB-SubCell"/>
</dbReference>
<dbReference type="GO" id="GO:0007030">
    <property type="term" value="P:Golgi organization"/>
    <property type="evidence" value="ECO:0007669"/>
    <property type="project" value="TreeGrafter"/>
</dbReference>
<keyword evidence="7 10" id="KW-0072">Autophagy</keyword>
<dbReference type="CDD" id="cd09233">
    <property type="entry name" value="ACE1-Sec16-like"/>
    <property type="match status" value="1"/>
</dbReference>
<dbReference type="PANTHER" id="PTHR13402:SF6">
    <property type="entry name" value="SECRETORY 16, ISOFORM I"/>
    <property type="match status" value="1"/>
</dbReference>
<organism evidence="15">
    <name type="scientific">Grosmannia clavigera (strain kw1407 / UAMH 11150)</name>
    <name type="common">Blue stain fungus</name>
    <name type="synonym">Graphiocladiella clavigera</name>
    <dbReference type="NCBI Taxonomy" id="655863"/>
    <lineage>
        <taxon>Eukaryota</taxon>
        <taxon>Fungi</taxon>
        <taxon>Dikarya</taxon>
        <taxon>Ascomycota</taxon>
        <taxon>Pezizomycotina</taxon>
        <taxon>Sordariomycetes</taxon>
        <taxon>Sordariomycetidae</taxon>
        <taxon>Ophiostomatales</taxon>
        <taxon>Ophiostomataceae</taxon>
        <taxon>Leptographium</taxon>
    </lineage>
</organism>
<evidence type="ECO:0000256" key="11">
    <source>
        <dbReference type="SAM" id="MobiDB-lite"/>
    </source>
</evidence>
<keyword evidence="4 10" id="KW-0256">Endoplasmic reticulum</keyword>
<dbReference type="FunCoup" id="F0XCZ3">
    <property type="interactions" value="89"/>
</dbReference>
<dbReference type="Pfam" id="PF12931">
    <property type="entry name" value="TPR_Sec16"/>
    <property type="match status" value="1"/>
</dbReference>
<feature type="compositionally biased region" description="Pro residues" evidence="11">
    <location>
        <begin position="449"/>
        <end position="464"/>
    </location>
</feature>
<keyword evidence="6 10" id="KW-0653">Protein transport</keyword>
<feature type="compositionally biased region" description="Acidic residues" evidence="11">
    <location>
        <begin position="362"/>
        <end position="375"/>
    </location>
</feature>
<dbReference type="RefSeq" id="XP_014173452.1">
    <property type="nucleotide sequence ID" value="XM_014317977.1"/>
</dbReference>
<dbReference type="GO" id="GO:0012507">
    <property type="term" value="C:ER to Golgi transport vesicle membrane"/>
    <property type="evidence" value="ECO:0007669"/>
    <property type="project" value="TreeGrafter"/>
</dbReference>
<reference evidence="14 15" key="1">
    <citation type="journal article" date="2011" name="Proc. Natl. Acad. Sci. U.S.A.">
        <title>Genome and transcriptome analyses of the mountain pine beetle-fungal symbiont Grosmannia clavigera, a lodgepole pine pathogen.</title>
        <authorList>
            <person name="DiGuistini S."/>
            <person name="Wang Y."/>
            <person name="Liao N.Y."/>
            <person name="Taylor G."/>
            <person name="Tanguay P."/>
            <person name="Feau N."/>
            <person name="Henrissat B."/>
            <person name="Chan S.K."/>
            <person name="Hesse-Orce U."/>
            <person name="Alamouti S.M."/>
            <person name="Tsui C.K.M."/>
            <person name="Docking R.T."/>
            <person name="Levasseur A."/>
            <person name="Haridas S."/>
            <person name="Robertson G."/>
            <person name="Birol I."/>
            <person name="Holt R.A."/>
            <person name="Marra M.A."/>
            <person name="Hamelin R.C."/>
            <person name="Hirst M."/>
            <person name="Jones S.J.M."/>
            <person name="Bohlmann J."/>
            <person name="Breuil C."/>
        </authorList>
    </citation>
    <scope>NUCLEOTIDE SEQUENCE [LARGE SCALE GENOMIC DNA]</scope>
    <source>
        <strain evidence="15">kw1407 / UAMH 11150</strain>
    </source>
</reference>
<dbReference type="GO" id="GO:0006914">
    <property type="term" value="P:autophagy"/>
    <property type="evidence" value="ECO:0007669"/>
    <property type="project" value="UniProtKB-KW"/>
</dbReference>
<feature type="region of interest" description="Disordered" evidence="11">
    <location>
        <begin position="362"/>
        <end position="383"/>
    </location>
</feature>
<evidence type="ECO:0000256" key="9">
    <source>
        <dbReference type="ARBA" id="ARBA00024687"/>
    </source>
</evidence>
<feature type="compositionally biased region" description="Polar residues" evidence="11">
    <location>
        <begin position="1579"/>
        <end position="1601"/>
    </location>
</feature>
<dbReference type="InterPro" id="IPR024340">
    <property type="entry name" value="Sec16_CCD"/>
</dbReference>
<dbReference type="OrthoDB" id="8918678at2759"/>
<dbReference type="HOGENOM" id="CLU_001147_0_0_1"/>
<evidence type="ECO:0000256" key="10">
    <source>
        <dbReference type="RuleBase" id="RU364101"/>
    </source>
</evidence>
<sequence length="1892" mass="202488">MPSDEPNATWHPAFMPASAAEAPAKPALAPQALEESNASHTADEVVADGVAEAEAEACTADHDETAADAWFPEYDASNPWTGQLRHADADMSNTPVDHDQATGATAEPSAEPVVSDKANKHMSTVSFTRTVSNEVNWDADDDDNTEWSLSRADTDPFKFMSPTDRTNSFPVVPALDTMPADEQSDRSLDHQPLTSNEASDIIQEVDQEVSQYAELEPSHADALLDHSYAVDHAAAASDDALGIRFEEGVPLISHDHHQAAEPSPPEHKADDPFGEEAIDEDDDFFNHAGPSDREPAEMSPKPAFERKSTIQVLQAMNVGALGHNSSDLAAAMEEEEESDIAAQVPKASSKDLAAEWAAALASDDEDELLMDDSVLETDNKELDPAAFFEDDDEGFLDDEVPEVPQVNGSQPQPTANRYVPAGPQMVQPLQTPQPANPYLPTTTFSPAQPVVPSPFVTPGPPPSQFPLYGSTPSQERPAPKAQSFADKSKGGYHSPYDLPMDVVKPRKRPSMQHLPRTVEAASAPPPGPPILARSTSMQTLTLPSVLQPNYEQSPAAPLPKAQATPLSAPVIAPVHESFFEELPMVSKARPASRHTHGSPVPASPYGPPQAAPIHPPPQTTPPAFSQPPHTPSFAPPQAHYSPAPTPAPPQEQPAEQTSGTPDIVRLVAPPRTNPYASTVSSNLAPQSAASPQLSRYSPSPNMTLHANGSAHVSPPSRYSPAPVARTPSTGYAPIPAGVPPPILAHQPRTSSPLAHFEMSYDKPRNASLGHPIIRGESNLPERRSSSSAYDPRLNRVPSLPPTREVEEDESQARPPTSSMPNPAPPPTNQYSPQKSRQTPPPQASSYGLSTQTLSPPKRILNYTPHSDPIPQRALTQSPASMLATPPAPKPADSAPASIPLPLRPRAASQNLNLVPPTDGTEQDPLQRWKGAPIFAWGVGGVFVSSFPRDIPRYGINQALPMYHREAGDVQIKHIKEIHPLEERLARFPGPLKGKSKKKEVIAWLTAGIEDLARSLPSQSFSLQVSHEDKRLEERILLWKILRVFVEHDGVLEGAPAVDKAVRDCLLPFVDETVTAAEVPAYTAGIGIAGLSDGPSSGQMQSDAVDPAVVEQIRKNLLLGDKEKAAWDAVDKRLWGHAFLIARAASAELFKKVAQEFVRKEVNTPGHNNESLAALYDVLSGNHEECVDELVPIHARAGLQLISRQPAAGEQSKDALAGLDNWRETLCLVLNNRTTDDVQAINSLGNLLSGYGRAEAAHVCFLFSRNVTVFGGLDDAAANFVLLGADHKRQVDSFAKETDAVLLSEVYEYGLSLGGSAAATGGSPHLAAYKLQHAMTLAEYGFRDRALQYCEAIMGAITAQSRRSPYHHVLLETAVDDLMKRLKQAPKEESNSWIPKPSMNKVSDTMWNRFNKFVAGDEAEGGGVHPDGEGAAESGPFARLPGGTPTISRPQSSAGLTGMDMFSPQSSQFSPTFVSQTNGGVGGSGMVSPPPMRSASRYAPGAGAGGQSVTSPISVTSPYEPNTTGFMSLSVSAPAAGVPNLYEPPSAFAASGRRSLEYQPAEVSSRRASSELSPGYLSGYNATGGQSDSGRNGLSRQSSYTPLVQVEPVLTPTSEAPRSEQRPEPSPVAEFGFQPMSYGYEPPSFRTSFGAGASEEVETRQPAQPVQEETTNGGYASPSFQPYSYEPPSFDAGAEPDAETSNGNGELQRKKSFMDDDNDGIATKKKPTEKTKEEKDRENAEMFRKAAEEDAKRAEAAKAKKKGWGLPAWLGGGKKEVVEQAPKAVRANLGEKSSFYYDADLKRWINKNGARLLRPLGASPSVPNLRAVRGSGSVPPPLIRSISGVSLPGSASPSRPGTGVSEANSIDDLLGAAGPRKPRKGRKTGRYVDVMAQ</sequence>
<keyword evidence="5 10" id="KW-0931">ER-Golgi transport</keyword>
<evidence type="ECO:0000256" key="3">
    <source>
        <dbReference type="ARBA" id="ARBA00022448"/>
    </source>
</evidence>
<feature type="compositionally biased region" description="Basic and acidic residues" evidence="11">
    <location>
        <begin position="255"/>
        <end position="271"/>
    </location>
</feature>
<feature type="compositionally biased region" description="Polar residues" evidence="11">
    <location>
        <begin position="1506"/>
        <end position="1515"/>
    </location>
</feature>
<feature type="domain" description="Sec16 central conserved" evidence="13">
    <location>
        <begin position="931"/>
        <end position="1049"/>
    </location>
</feature>
<dbReference type="GeneID" id="25982027"/>
<feature type="region of interest" description="Disordered" evidence="11">
    <location>
        <begin position="395"/>
        <end position="564"/>
    </location>
</feature>
<keyword evidence="3 10" id="KW-0813">Transport</keyword>
<comment type="subcellular location">
    <subcellularLocation>
        <location evidence="1">Endoplasmic reticulum membrane</location>
        <topology evidence="1">Peripheral membrane protein</topology>
        <orientation evidence="1">Cytoplasmic side</orientation>
    </subcellularLocation>
</comment>
<name>F0XCZ3_GROCL</name>
<evidence type="ECO:0000256" key="1">
    <source>
        <dbReference type="ARBA" id="ARBA00004397"/>
    </source>
</evidence>
<feature type="region of interest" description="Disordered" evidence="11">
    <location>
        <begin position="1477"/>
        <end position="1515"/>
    </location>
</feature>
<feature type="compositionally biased region" description="Basic residues" evidence="11">
    <location>
        <begin position="1875"/>
        <end position="1884"/>
    </location>
</feature>
<feature type="compositionally biased region" description="Polar residues" evidence="11">
    <location>
        <begin position="533"/>
        <end position="552"/>
    </location>
</feature>
<evidence type="ECO:0000313" key="15">
    <source>
        <dbReference type="Proteomes" id="UP000007796"/>
    </source>
</evidence>
<feature type="compositionally biased region" description="Polar residues" evidence="11">
    <location>
        <begin position="674"/>
        <end position="706"/>
    </location>
</feature>
<feature type="compositionally biased region" description="Acidic residues" evidence="11">
    <location>
        <begin position="272"/>
        <end position="283"/>
    </location>
</feature>
<feature type="region of interest" description="Disordered" evidence="11">
    <location>
        <begin position="1"/>
        <end position="42"/>
    </location>
</feature>
<dbReference type="STRING" id="655863.F0XCZ3"/>
<evidence type="ECO:0000259" key="13">
    <source>
        <dbReference type="Pfam" id="PF12932"/>
    </source>
</evidence>
<proteinExistence type="inferred from homology"/>
<evidence type="ECO:0000259" key="12">
    <source>
        <dbReference type="Pfam" id="PF12931"/>
    </source>
</evidence>
<evidence type="ECO:0000256" key="4">
    <source>
        <dbReference type="ARBA" id="ARBA00022824"/>
    </source>
</evidence>
<dbReference type="EMBL" id="GL629765">
    <property type="protein sequence ID" value="EFX03970.1"/>
    <property type="molecule type" value="Genomic_DNA"/>
</dbReference>
<feature type="region of interest" description="Disordered" evidence="11">
    <location>
        <begin position="136"/>
        <end position="196"/>
    </location>
</feature>
<comment type="similarity">
    <text evidence="2 10">Belongs to the SEC16 family.</text>
</comment>
<evidence type="ECO:0000256" key="8">
    <source>
        <dbReference type="ARBA" id="ARBA00023136"/>
    </source>
</evidence>
<evidence type="ECO:0000256" key="2">
    <source>
        <dbReference type="ARBA" id="ARBA00005927"/>
    </source>
</evidence>
<feature type="region of interest" description="Disordered" evidence="11">
    <location>
        <begin position="81"/>
        <end position="119"/>
    </location>
</feature>
<feature type="region of interest" description="Disordered" evidence="11">
    <location>
        <begin position="1826"/>
        <end position="1892"/>
    </location>
</feature>
<dbReference type="GO" id="GO:0016192">
    <property type="term" value="P:vesicle-mediated transport"/>
    <property type="evidence" value="ECO:0007669"/>
    <property type="project" value="UniProtKB-KW"/>
</dbReference>
<feature type="compositionally biased region" description="Polar residues" evidence="11">
    <location>
        <begin position="1660"/>
        <end position="1681"/>
    </location>
</feature>
<feature type="compositionally biased region" description="Polar residues" evidence="11">
    <location>
        <begin position="843"/>
        <end position="854"/>
    </location>
</feature>
<feature type="region of interest" description="Disordered" evidence="11">
    <location>
        <begin position="1419"/>
        <end position="1451"/>
    </location>
</feature>
<dbReference type="Proteomes" id="UP000007796">
    <property type="component" value="Unassembled WGS sequence"/>
</dbReference>
<feature type="compositionally biased region" description="Polar residues" evidence="11">
    <location>
        <begin position="406"/>
        <end position="415"/>
    </location>
</feature>
<evidence type="ECO:0000256" key="5">
    <source>
        <dbReference type="ARBA" id="ARBA00022892"/>
    </source>
</evidence>
<feature type="compositionally biased region" description="Low complexity" evidence="11">
    <location>
        <begin position="12"/>
        <end position="32"/>
    </location>
</feature>